<feature type="compositionally biased region" description="Polar residues" evidence="1">
    <location>
        <begin position="612"/>
        <end position="622"/>
    </location>
</feature>
<reference evidence="2" key="1">
    <citation type="journal article" date="2018" name="Genome Res.">
        <title>The genomic architecture and molecular evolution of ant odorant receptors.</title>
        <authorList>
            <person name="McKenzie S.K."/>
            <person name="Kronauer D.J.C."/>
        </authorList>
    </citation>
    <scope>NUCLEOTIDE SEQUENCE [LARGE SCALE GENOMIC DNA]</scope>
    <source>
        <strain evidence="2">Clonal line C1</strain>
    </source>
</reference>
<gene>
    <name evidence="2" type="ORF">DMN91_005901</name>
</gene>
<sequence>EEQRGKQQVDELTSLTVSQVISNEAEDVLIKAEFPAEKTAEPSMLGRDIAETTMVITMTSTEELIPDKEAEKHKGKPQFEGLTTVVVTEIASNEIEDTLPEAIAPKEQQAQPSLTGREVAETMQIITSNTTEDFAKAAKLDEQKGKPGIEELSSVTVSEIISNEVEDVLFSKAAPTDHTADFSISGREIAETTQVTTMSETSDLITEGPEEQRGKQQVDELTSLTVSQVISNEAEDVLIKAEFPAEKTAEPSMLGRDIAETTMVITMTSAEELIPDKEAEKHKGKPQFEGLTTVVVTEIASNEIEDTLPEAIAPKEQQAQPSLTGREVAETMQIITSNTTEDFAKAAKLDEQKGKPGIEELSSVTVSEIISNEVEDVLFSKAAPTDHTADFSISGREIAETTQVTTMSETSDLITEGPEEQRGKQQVDELTSLTVSQVISNEAEDVLIKAEFPAEKTAEPSMLGRDIAETTMVITMTSAEELIPDKEAEKHKGKPQFEGLTTVVVTEIASNEIEDTLPEAIAPKEQQAQPSLTGREVAETMQIITSNTTEDFAKAAKLDEQKGKPGIEELSSVTVSEIISNEVEDVLFSKAAPTDHTADFSISGREIAETTQVTTMSETSDLVTEGPEEQRGKQQVDELTSLTVSQVISNEAEDVLIKAEFPAEKTAEPSMLGRDIAETTMVITMTSAEELIPDKEAEKHKGKPQFEGLTTVVVTEIASNEIEDTLPEAIAPKEQQAQPSLTGREVAETMQIITSNTTEDFAKAAKLDEQKGKPGIEELSSVTVSEIISNEVEDVLFSKAAPTDHTADFSISGREIAETTQVTTMSETSDLVTEGPEEQRGKQQVDELTSLTVSQVISNEAEDVLIKAEFPAEKTAEPSMLGRDIAETTMVITMTSTEELIPDKEAEKHKGKPQFEGLTTVVVTEIASNEIEDTLPEAIAPKEQQAQPSLTGREVAETMQIITSNTTEDFAKAAKLDEQKGKPGIEELSSVTVSEIISNEVEDVLFSKAAPTDHTADFSISGREIAETTQVTTMSETSDLVTEGPEEQRGKQQVDELTSLTVSQVISNEAEDVLIKAEFPAEKTAEPSMLGRDVAETMLVLTMSSTDEFMPQKETAKQQGKPCLEELTSLTVSQIISQEAEDVLPSPQVPSEKTAQTSLYGRDVAEITEVTTVSNVDELIEIQKPEIQKGKPNLEELLSLSVTQTVFNETEALLPSPEMPRETMAQTDISGRDVAETSQILTMLSVEELAKQLTPDKRAGQFKIEELSSLTVSQVLSHETEETFQSSDAPSGLTAMPMMSGREIAEISQVLTVTIAEEFSKPKSPEGQRVKPRLDELSSLMVSQVISTELEQQLPSPEKIDEKTAAPSLLGREIAEKTEIITAASVEQIPEFKKTEGEKGRPDVEEMSFITVSEVLSTEAEQELPSQEAPKEYKALSKVSSIEVAETSEILTVSNVEEFVKSQAPEEHKGRPNLEELLPLSVSEVAYTEAEKGLLTPEQPTKQIAEQSMLGIRVAEKSQVITSSTTKEIIESVQPEIQKIIPEQIPYESIQQIQSVPHESERSLLPDKAAPSATAEVSFRISEGLEVIQVTATEKEAKEVVKGQAKEASAQADIVDRKVALKTEILPENVVSEFVISKPEGKIAHGVKDERQGVIVTEIQHTAEIESNLPETVIPLAKLASTSIEADHLEKIVDTLKKSLYQ</sequence>
<reference evidence="2" key="2">
    <citation type="submission" date="2018-07" db="EMBL/GenBank/DDBJ databases">
        <authorList>
            <person name="Mckenzie S.K."/>
            <person name="Kronauer D.J.C."/>
        </authorList>
    </citation>
    <scope>NUCLEOTIDE SEQUENCE</scope>
    <source>
        <strain evidence="2">Clonal line C1</strain>
    </source>
</reference>
<organism evidence="2">
    <name type="scientific">Ooceraea biroi</name>
    <name type="common">Clonal raider ant</name>
    <name type="synonym">Cerapachys biroi</name>
    <dbReference type="NCBI Taxonomy" id="2015173"/>
    <lineage>
        <taxon>Eukaryota</taxon>
        <taxon>Metazoa</taxon>
        <taxon>Ecdysozoa</taxon>
        <taxon>Arthropoda</taxon>
        <taxon>Hexapoda</taxon>
        <taxon>Insecta</taxon>
        <taxon>Pterygota</taxon>
        <taxon>Neoptera</taxon>
        <taxon>Endopterygota</taxon>
        <taxon>Hymenoptera</taxon>
        <taxon>Apocrita</taxon>
        <taxon>Aculeata</taxon>
        <taxon>Formicoidea</taxon>
        <taxon>Formicidae</taxon>
        <taxon>Dorylinae</taxon>
        <taxon>Ooceraea</taxon>
    </lineage>
</organism>
<evidence type="ECO:0000313" key="2">
    <source>
        <dbReference type="EMBL" id="RLU21528.1"/>
    </source>
</evidence>
<dbReference type="OrthoDB" id="6612025at2759"/>
<protein>
    <recommendedName>
        <fullName evidence="3">Titin</fullName>
    </recommendedName>
</protein>
<feature type="region of interest" description="Disordered" evidence="1">
    <location>
        <begin position="821"/>
        <end position="844"/>
    </location>
</feature>
<feature type="non-terminal residue" evidence="2">
    <location>
        <position position="1702"/>
    </location>
</feature>
<dbReference type="Proteomes" id="UP000279307">
    <property type="component" value="Chromosome 6"/>
</dbReference>
<feature type="compositionally biased region" description="Polar residues" evidence="1">
    <location>
        <begin position="821"/>
        <end position="831"/>
    </location>
</feature>
<feature type="region of interest" description="Disordered" evidence="1">
    <location>
        <begin position="1030"/>
        <end position="1050"/>
    </location>
</feature>
<feature type="non-terminal residue" evidence="2">
    <location>
        <position position="1"/>
    </location>
</feature>
<comment type="caution">
    <text evidence="2">The sequence shown here is derived from an EMBL/GenBank/DDBJ whole genome shotgun (WGS) entry which is preliminary data.</text>
</comment>
<evidence type="ECO:0000256" key="1">
    <source>
        <dbReference type="SAM" id="MobiDB-lite"/>
    </source>
</evidence>
<name>A0A3L8DP00_OOCBI</name>
<feature type="region of interest" description="Disordered" evidence="1">
    <location>
        <begin position="612"/>
        <end position="635"/>
    </location>
</feature>
<feature type="compositionally biased region" description="Polar residues" evidence="1">
    <location>
        <begin position="1030"/>
        <end position="1040"/>
    </location>
</feature>
<accession>A0A3L8DP00</accession>
<dbReference type="EMBL" id="QOIP01000006">
    <property type="protein sequence ID" value="RLU21528.1"/>
    <property type="molecule type" value="Genomic_DNA"/>
</dbReference>
<evidence type="ECO:0008006" key="3">
    <source>
        <dbReference type="Google" id="ProtNLM"/>
    </source>
</evidence>
<proteinExistence type="predicted"/>